<evidence type="ECO:0000313" key="7">
    <source>
        <dbReference type="Proteomes" id="UP001522905"/>
    </source>
</evidence>
<proteinExistence type="inferred from homology"/>
<dbReference type="PROSITE" id="PS51935">
    <property type="entry name" value="NLPC_P60"/>
    <property type="match status" value="1"/>
</dbReference>
<keyword evidence="3" id="KW-0378">Hydrolase</keyword>
<feature type="domain" description="NlpC/P60" evidence="5">
    <location>
        <begin position="29"/>
        <end position="156"/>
    </location>
</feature>
<keyword evidence="2" id="KW-0645">Protease</keyword>
<dbReference type="PANTHER" id="PTHR47053">
    <property type="entry name" value="MUREIN DD-ENDOPEPTIDASE MEPH-RELATED"/>
    <property type="match status" value="1"/>
</dbReference>
<comment type="caution">
    <text evidence="6">The sequence shown here is derived from an EMBL/GenBank/DDBJ whole genome shotgun (WGS) entry which is preliminary data.</text>
</comment>
<organism evidence="6 7">
    <name type="scientific">Apilactobacillus xinyiensis</name>
    <dbReference type="NCBI Taxonomy" id="2841032"/>
    <lineage>
        <taxon>Bacteria</taxon>
        <taxon>Bacillati</taxon>
        <taxon>Bacillota</taxon>
        <taxon>Bacilli</taxon>
        <taxon>Lactobacillales</taxon>
        <taxon>Lactobacillaceae</taxon>
        <taxon>Apilactobacillus</taxon>
    </lineage>
</organism>
<dbReference type="InterPro" id="IPR051202">
    <property type="entry name" value="Peptidase_C40"/>
</dbReference>
<evidence type="ECO:0000256" key="2">
    <source>
        <dbReference type="ARBA" id="ARBA00022670"/>
    </source>
</evidence>
<dbReference type="InterPro" id="IPR038765">
    <property type="entry name" value="Papain-like_cys_pep_sf"/>
</dbReference>
<dbReference type="Gene3D" id="3.90.1720.10">
    <property type="entry name" value="endopeptidase domain like (from Nostoc punctiforme)"/>
    <property type="match status" value="1"/>
</dbReference>
<dbReference type="Pfam" id="PF00877">
    <property type="entry name" value="NLPC_P60"/>
    <property type="match status" value="1"/>
</dbReference>
<dbReference type="Proteomes" id="UP001522905">
    <property type="component" value="Unassembled WGS sequence"/>
</dbReference>
<dbReference type="PANTHER" id="PTHR47053:SF1">
    <property type="entry name" value="MUREIN DD-ENDOPEPTIDASE MEPH-RELATED"/>
    <property type="match status" value="1"/>
</dbReference>
<dbReference type="EMBL" id="JAJIAO010000002">
    <property type="protein sequence ID" value="MCK8624555.1"/>
    <property type="molecule type" value="Genomic_DNA"/>
</dbReference>
<comment type="similarity">
    <text evidence="1">Belongs to the peptidase C40 family.</text>
</comment>
<dbReference type="SUPFAM" id="SSF54001">
    <property type="entry name" value="Cysteine proteinases"/>
    <property type="match status" value="1"/>
</dbReference>
<evidence type="ECO:0000256" key="1">
    <source>
        <dbReference type="ARBA" id="ARBA00007074"/>
    </source>
</evidence>
<dbReference type="RefSeq" id="WP_248601604.1">
    <property type="nucleotide sequence ID" value="NZ_JAJIAO010000002.1"/>
</dbReference>
<evidence type="ECO:0000313" key="6">
    <source>
        <dbReference type="EMBL" id="MCK8624555.1"/>
    </source>
</evidence>
<protein>
    <submittedName>
        <fullName evidence="6">NlpC/P60 family protein</fullName>
    </submittedName>
</protein>
<evidence type="ECO:0000259" key="5">
    <source>
        <dbReference type="PROSITE" id="PS51935"/>
    </source>
</evidence>
<accession>A0ABT0I1F0</accession>
<reference evidence="6 7" key="1">
    <citation type="submission" date="2021-11" db="EMBL/GenBank/DDBJ databases">
        <title>Comparative genomics of bee honey and flower isolates.</title>
        <authorList>
            <person name="Bechtner J.D."/>
            <person name="Gallus M.K."/>
            <person name="Ehrmann M."/>
        </authorList>
    </citation>
    <scope>NUCLEOTIDE SEQUENCE [LARGE SCALE GENOMIC DNA]</scope>
    <source>
        <strain evidence="6 7">M161</strain>
    </source>
</reference>
<dbReference type="InterPro" id="IPR000064">
    <property type="entry name" value="NLP_P60_dom"/>
</dbReference>
<name>A0ABT0I1F0_9LACO</name>
<keyword evidence="4" id="KW-0788">Thiol protease</keyword>
<evidence type="ECO:0000256" key="4">
    <source>
        <dbReference type="ARBA" id="ARBA00022807"/>
    </source>
</evidence>
<sequence length="228" mass="26056">MVKKVFKLVISTILISCMFIFFTNKVSANSIQSKILQIAKSKIGTPYNYGGNGPDGYDCSGFVQYVYKLAANKDLPRNTELQYQATNKINDDQLRIGDLIFFGKNNNEHSHIGIYTGNREMIDAQLNGVKKESIDEPWWHISGYSRPLDFQDKRINFKHSNKNKEHTFIVKMNHLCAYKDINLKANNGFLNKGRTFKARVVKLGSLKRLETDRGNFYTADSKSVAKIK</sequence>
<evidence type="ECO:0000256" key="3">
    <source>
        <dbReference type="ARBA" id="ARBA00022801"/>
    </source>
</evidence>
<keyword evidence="7" id="KW-1185">Reference proteome</keyword>
<gene>
    <name evidence="6" type="ORF">LNP07_03400</name>
</gene>